<evidence type="ECO:0000313" key="4">
    <source>
        <dbReference type="EMBL" id="CAJ72074.1"/>
    </source>
</evidence>
<dbReference type="EMBL" id="CT573072">
    <property type="protein sequence ID" value="CAJ72074.1"/>
    <property type="molecule type" value="Genomic_DNA"/>
</dbReference>
<evidence type="ECO:0000259" key="3">
    <source>
        <dbReference type="Pfam" id="PF05532"/>
    </source>
</evidence>
<gene>
    <name evidence="4" type="ORF">kustd1329</name>
</gene>
<feature type="compositionally biased region" description="Basic and acidic residues" evidence="2">
    <location>
        <begin position="85"/>
        <end position="94"/>
    </location>
</feature>
<dbReference type="InterPro" id="IPR036629">
    <property type="entry name" value="YjbJ_sf"/>
</dbReference>
<reference evidence="4" key="2">
    <citation type="submission" date="2006-01" db="EMBL/GenBank/DDBJ databases">
        <authorList>
            <person name="Genoscope"/>
        </authorList>
    </citation>
    <scope>NUCLEOTIDE SEQUENCE</scope>
</reference>
<name>Q1PYB7_KUEST</name>
<dbReference type="SUPFAM" id="SSF69047">
    <property type="entry name" value="Hypothetical protein YjbJ"/>
    <property type="match status" value="1"/>
</dbReference>
<evidence type="ECO:0000256" key="2">
    <source>
        <dbReference type="SAM" id="MobiDB-lite"/>
    </source>
</evidence>
<feature type="domain" description="CsbD-like" evidence="3">
    <location>
        <begin position="57"/>
        <end position="105"/>
    </location>
</feature>
<comment type="similarity">
    <text evidence="1">Belongs to the UPF0337 (CsbD) family.</text>
</comment>
<organism evidence="4">
    <name type="scientific">Kuenenia stuttgartiensis</name>
    <dbReference type="NCBI Taxonomy" id="174633"/>
    <lineage>
        <taxon>Bacteria</taxon>
        <taxon>Pseudomonadati</taxon>
        <taxon>Planctomycetota</taxon>
        <taxon>Candidatus Brocadiia</taxon>
        <taxon>Candidatus Brocadiales</taxon>
        <taxon>Candidatus Brocadiaceae</taxon>
        <taxon>Candidatus Kuenenia</taxon>
    </lineage>
</organism>
<dbReference type="Pfam" id="PF05532">
    <property type="entry name" value="CsbD"/>
    <property type="match status" value="1"/>
</dbReference>
<feature type="region of interest" description="Disordered" evidence="2">
    <location>
        <begin position="75"/>
        <end position="94"/>
    </location>
</feature>
<accession>Q1PYB7</accession>
<evidence type="ECO:0000256" key="1">
    <source>
        <dbReference type="ARBA" id="ARBA00009129"/>
    </source>
</evidence>
<dbReference type="InterPro" id="IPR008462">
    <property type="entry name" value="CsbD"/>
</dbReference>
<dbReference type="AlphaFoldDB" id="Q1PYB7"/>
<protein>
    <recommendedName>
        <fullName evidence="3">CsbD-like domain-containing protein</fullName>
    </recommendedName>
</protein>
<feature type="region of interest" description="Disordered" evidence="2">
    <location>
        <begin position="32"/>
        <end position="65"/>
    </location>
</feature>
<sequence length="109" mass="12163">MRLSRIGEGILAGRLTCVRGREFLHSQQFNYGEDWGQSASSQTENKRRNTMKSSTNDQVEGKFHKVKGKIKEIAGKVSENPGLEAEGKDEKRAGKVQEKIGQVKKVMGK</sequence>
<reference evidence="4" key="1">
    <citation type="journal article" date="2006" name="Nature">
        <title>Deciphering the evolution and metabolism of an anammox bacterium from a community genome.</title>
        <authorList>
            <person name="Strous M."/>
            <person name="Pelletier E."/>
            <person name="Mangenot S."/>
            <person name="Rattei T."/>
            <person name="Lehner A."/>
            <person name="Taylor M.W."/>
            <person name="Horn M."/>
            <person name="Daims H."/>
            <person name="Bartol-Mavel D."/>
            <person name="Wincker P."/>
            <person name="Barbe V."/>
            <person name="Fonknechten N."/>
            <person name="Vallenet D."/>
            <person name="Segurens B."/>
            <person name="Schenowitz-Truong C."/>
            <person name="Medigue C."/>
            <person name="Collingro A."/>
            <person name="Snel B."/>
            <person name="Dutilh B.E."/>
            <person name="OpDenCamp H.J.M."/>
            <person name="vanDerDrift C."/>
            <person name="Cirpus I."/>
            <person name="vanDePas-Schoonen K.T."/>
            <person name="Harhangi H.R."/>
            <person name="vanNiftrik L."/>
            <person name="Schmid M."/>
            <person name="Keltjens J."/>
            <person name="vanDeVossenberg J."/>
            <person name="Kartal B."/>
            <person name="Meier H."/>
            <person name="Frishman D."/>
            <person name="Huynen M.A."/>
            <person name="Mewes H."/>
            <person name="Weissenbach J."/>
            <person name="Jetten M.S.M."/>
            <person name="Wagner M."/>
            <person name="LePaslier D."/>
        </authorList>
    </citation>
    <scope>NUCLEOTIDE SEQUENCE</scope>
</reference>
<dbReference type="Gene3D" id="1.10.1470.10">
    <property type="entry name" value="YjbJ"/>
    <property type="match status" value="1"/>
</dbReference>
<proteinExistence type="inferred from homology"/>